<dbReference type="Proteomes" id="UP000579153">
    <property type="component" value="Unassembled WGS sequence"/>
</dbReference>
<dbReference type="RefSeq" id="WP_185067879.1">
    <property type="nucleotide sequence ID" value="NZ_JACHMB010000001.1"/>
</dbReference>
<evidence type="ECO:0000313" key="1">
    <source>
        <dbReference type="EMBL" id="MBB5773994.1"/>
    </source>
</evidence>
<dbReference type="AlphaFoldDB" id="A0A7W9FYT7"/>
<sequence length="103" mass="11065">MNWILLQAMLMANIAPPVELTGWVLDGTEPTHADNWLIEIAYGVIAAGTACENCGGPLGPVAVRSGHWPVKVVADCTGPERHRHRARVRYAGNGLLLEPLSAE</sequence>
<name>A0A7W9FYT7_9ACTN</name>
<protein>
    <submittedName>
        <fullName evidence="1">Uncharacterized protein</fullName>
    </submittedName>
</protein>
<accession>A0A7W9FYT7</accession>
<keyword evidence="2" id="KW-1185">Reference proteome</keyword>
<reference evidence="1 2" key="1">
    <citation type="submission" date="2020-08" db="EMBL/GenBank/DDBJ databases">
        <title>Sequencing the genomes of 1000 actinobacteria strains.</title>
        <authorList>
            <person name="Klenk H.-P."/>
        </authorList>
    </citation>
    <scope>NUCLEOTIDE SEQUENCE [LARGE SCALE GENOMIC DNA]</scope>
    <source>
        <strain evidence="1 2">DSM 45507</strain>
    </source>
</reference>
<evidence type="ECO:0000313" key="2">
    <source>
        <dbReference type="Proteomes" id="UP000579153"/>
    </source>
</evidence>
<comment type="caution">
    <text evidence="1">The sequence shown here is derived from an EMBL/GenBank/DDBJ whole genome shotgun (WGS) entry which is preliminary data.</text>
</comment>
<proteinExistence type="predicted"/>
<organism evidence="1 2">
    <name type="scientific">Nonomuraea jabiensis</name>
    <dbReference type="NCBI Taxonomy" id="882448"/>
    <lineage>
        <taxon>Bacteria</taxon>
        <taxon>Bacillati</taxon>
        <taxon>Actinomycetota</taxon>
        <taxon>Actinomycetes</taxon>
        <taxon>Streptosporangiales</taxon>
        <taxon>Streptosporangiaceae</taxon>
        <taxon>Nonomuraea</taxon>
    </lineage>
</organism>
<gene>
    <name evidence="1" type="ORF">HD596_000750</name>
</gene>
<dbReference type="EMBL" id="JACHMB010000001">
    <property type="protein sequence ID" value="MBB5773994.1"/>
    <property type="molecule type" value="Genomic_DNA"/>
</dbReference>